<dbReference type="OrthoDB" id="10147at2157"/>
<evidence type="ECO:0000313" key="1">
    <source>
        <dbReference type="EMBL" id="AEB95401.1"/>
    </source>
</evidence>
<gene>
    <name evidence="1" type="ordered locus">Mcup_1297</name>
</gene>
<dbReference type="STRING" id="1006006.Mcup_1297"/>
<dbReference type="PATRIC" id="fig|1006006.8.peg.1292"/>
<reference evidence="1 2" key="1">
    <citation type="journal article" date="2011" name="J. Bacteriol.">
        <title>Complete genome sequence of Metallosphaera cuprina, a metal sulfide-oxidizing archaeon from a hot spring.</title>
        <authorList>
            <person name="Liu L.J."/>
            <person name="You X.Y."/>
            <person name="Zheng H."/>
            <person name="Wang S."/>
            <person name="Jiang C.Y."/>
            <person name="Liu S.J."/>
        </authorList>
    </citation>
    <scope>NUCLEOTIDE SEQUENCE [LARGE SCALE GENOMIC DNA]</scope>
    <source>
        <strain evidence="1 2">Ar-4</strain>
    </source>
</reference>
<dbReference type="GeneID" id="10493487"/>
<accession>F4FY28</accession>
<dbReference type="KEGG" id="mcn:Mcup_1297"/>
<dbReference type="RefSeq" id="WP_013737899.1">
    <property type="nucleotide sequence ID" value="NC_015435.1"/>
</dbReference>
<name>F4FY28_METCR</name>
<sequence>MTKELTPLERLQLMIPGYRGYKTKDLIRQDDFLIRSSVKNKLELTLNKIAEVEAQIASSSPFSPELKKLETLASKIRTVIGDVASAQGGGADVYSRWKVTVEALDEIVKNDLDMVTVAEEVYNSLSSGKVEDVSLKIDQLKKIISKRQQLFFPPEYR</sequence>
<organism evidence="1 2">
    <name type="scientific">Metallosphaera cuprina (strain Ar-4)</name>
    <dbReference type="NCBI Taxonomy" id="1006006"/>
    <lineage>
        <taxon>Archaea</taxon>
        <taxon>Thermoproteota</taxon>
        <taxon>Thermoprotei</taxon>
        <taxon>Sulfolobales</taxon>
        <taxon>Sulfolobaceae</taxon>
        <taxon>Metallosphaera</taxon>
    </lineage>
</organism>
<dbReference type="Proteomes" id="UP000007812">
    <property type="component" value="Chromosome"/>
</dbReference>
<dbReference type="HOGENOM" id="CLU_117974_0_0_2"/>
<dbReference type="eggNOG" id="arCOG05710">
    <property type="taxonomic scope" value="Archaea"/>
</dbReference>
<dbReference type="EMBL" id="CP002656">
    <property type="protein sequence ID" value="AEB95401.1"/>
    <property type="molecule type" value="Genomic_DNA"/>
</dbReference>
<protein>
    <submittedName>
        <fullName evidence="1">Uncharacterized protein</fullName>
    </submittedName>
</protein>
<evidence type="ECO:0000313" key="2">
    <source>
        <dbReference type="Proteomes" id="UP000007812"/>
    </source>
</evidence>
<keyword evidence="2" id="KW-1185">Reference proteome</keyword>
<dbReference type="AlphaFoldDB" id="F4FY28"/>
<proteinExistence type="predicted"/>